<evidence type="ECO:0000256" key="4">
    <source>
        <dbReference type="ARBA" id="ARBA00022475"/>
    </source>
</evidence>
<keyword evidence="3 14" id="KW-0813">Transport</keyword>
<dbReference type="PIRSF" id="PIRSF000292">
    <property type="entry name" value="Ubi_od_II"/>
    <property type="match status" value="1"/>
</dbReference>
<evidence type="ECO:0000256" key="6">
    <source>
        <dbReference type="ARBA" id="ARBA00022692"/>
    </source>
</evidence>
<evidence type="ECO:0000256" key="11">
    <source>
        <dbReference type="ARBA" id="ARBA00023136"/>
    </source>
</evidence>
<keyword evidence="7" id="KW-0732">Signal</keyword>
<evidence type="ECO:0000256" key="10">
    <source>
        <dbReference type="ARBA" id="ARBA00023002"/>
    </source>
</evidence>
<evidence type="ECO:0000256" key="7">
    <source>
        <dbReference type="ARBA" id="ARBA00022729"/>
    </source>
</evidence>
<keyword evidence="6 16" id="KW-0812">Transmembrane</keyword>
<evidence type="ECO:0000256" key="8">
    <source>
        <dbReference type="ARBA" id="ARBA00022982"/>
    </source>
</evidence>
<dbReference type="InterPro" id="IPR011759">
    <property type="entry name" value="Cyt_c_oxidase_su2_TM_dom"/>
</dbReference>
<evidence type="ECO:0000256" key="16">
    <source>
        <dbReference type="SAM" id="Phobius"/>
    </source>
</evidence>
<evidence type="ECO:0000256" key="9">
    <source>
        <dbReference type="ARBA" id="ARBA00022989"/>
    </source>
</evidence>
<dbReference type="Gene3D" id="2.60.40.420">
    <property type="entry name" value="Cupredoxins - blue copper proteins"/>
    <property type="match status" value="1"/>
</dbReference>
<sequence>MHALLLRLRHAGVGAAVFLSGCNMEVLSPKGDVGAHEKSLILIALGLMAIVAIPVIAMTLWFAWRYRASNTKATYAPTWAHSTAIEVVVWTIPAIIVAILATITWRTSHTLDPYRPLASAARPVTIQAIALDWKWVFVYPDYGIATVNEIAFPTDVPVRFEITSDSVMNAFFIPQLGSQIYAMAGMETQLNLIAREPGSYAGLSSNYSGAGFSDMHFQAIATTGQGFREWIAKARATPAALDDAAYRTLAQPSEKAPVAYYGSVAPGLFANVIGKYMADASPGDMHMTTHGGEAARSMSHTQAKAGK</sequence>
<dbReference type="InterPro" id="IPR002429">
    <property type="entry name" value="CcO_II-like_C"/>
</dbReference>
<dbReference type="InterPro" id="IPR010514">
    <property type="entry name" value="COX_ARM"/>
</dbReference>
<keyword evidence="13" id="KW-0449">Lipoprotein</keyword>
<dbReference type="CDD" id="cd04212">
    <property type="entry name" value="CuRO_UO_II"/>
    <property type="match status" value="1"/>
</dbReference>
<dbReference type="PROSITE" id="PS50999">
    <property type="entry name" value="COX2_TM"/>
    <property type="match status" value="1"/>
</dbReference>
<dbReference type="NCBIfam" id="TIGR01433">
    <property type="entry name" value="CyoA"/>
    <property type="match status" value="1"/>
</dbReference>
<keyword evidence="12" id="KW-0564">Palmitate</keyword>
<protein>
    <recommendedName>
        <fullName evidence="14">Ubiquinol oxidase subunit 2</fullName>
    </recommendedName>
</protein>
<evidence type="ECO:0000256" key="1">
    <source>
        <dbReference type="ARBA" id="ARBA00004651"/>
    </source>
</evidence>
<keyword evidence="10 14" id="KW-0560">Oxidoreductase</keyword>
<evidence type="ECO:0000256" key="5">
    <source>
        <dbReference type="ARBA" id="ARBA00022660"/>
    </source>
</evidence>
<feature type="region of interest" description="Disordered" evidence="15">
    <location>
        <begin position="287"/>
        <end position="307"/>
    </location>
</feature>
<keyword evidence="4 14" id="KW-1003">Cell membrane</keyword>
<evidence type="ECO:0000256" key="3">
    <source>
        <dbReference type="ARBA" id="ARBA00022448"/>
    </source>
</evidence>
<comment type="similarity">
    <text evidence="2 14">Belongs to the cytochrome c oxidase subunit 2 family.</text>
</comment>
<evidence type="ECO:0000313" key="20">
    <source>
        <dbReference type="Proteomes" id="UP000291822"/>
    </source>
</evidence>
<gene>
    <name evidence="19" type="primary">cyoA</name>
    <name evidence="19" type="ORF">EZM97_16575</name>
</gene>
<keyword evidence="9 16" id="KW-1133">Transmembrane helix</keyword>
<dbReference type="SUPFAM" id="SSF49503">
    <property type="entry name" value="Cupredoxins"/>
    <property type="match status" value="1"/>
</dbReference>
<dbReference type="GO" id="GO:0016682">
    <property type="term" value="F:oxidoreductase activity, acting on diphenols and related substances as donors, oxygen as acceptor"/>
    <property type="evidence" value="ECO:0007669"/>
    <property type="project" value="InterPro"/>
</dbReference>
<comment type="caution">
    <text evidence="19">The sequence shown here is derived from an EMBL/GenBank/DDBJ whole genome shotgun (WGS) entry which is preliminary data.</text>
</comment>
<keyword evidence="5 14" id="KW-0679">Respiratory chain</keyword>
<dbReference type="InterPro" id="IPR008972">
    <property type="entry name" value="Cupredoxin"/>
</dbReference>
<keyword evidence="20" id="KW-1185">Reference proteome</keyword>
<dbReference type="RefSeq" id="WP_131408545.1">
    <property type="nucleotide sequence ID" value="NZ_SJTG01000002.1"/>
</dbReference>
<dbReference type="Proteomes" id="UP000291822">
    <property type="component" value="Unassembled WGS sequence"/>
</dbReference>
<dbReference type="PANTHER" id="PTHR22888:SF18">
    <property type="entry name" value="CYTOCHROME BO(3) UBIQUINOL OXIDASE SUBUNIT 2"/>
    <property type="match status" value="1"/>
</dbReference>
<dbReference type="PROSITE" id="PS50857">
    <property type="entry name" value="COX2_CUA"/>
    <property type="match status" value="1"/>
</dbReference>
<dbReference type="Pfam" id="PF00116">
    <property type="entry name" value="COX2"/>
    <property type="match status" value="1"/>
</dbReference>
<evidence type="ECO:0000259" key="17">
    <source>
        <dbReference type="PROSITE" id="PS50857"/>
    </source>
</evidence>
<feature type="domain" description="Cytochrome oxidase subunit II copper A binding" evidence="17">
    <location>
        <begin position="121"/>
        <end position="233"/>
    </location>
</feature>
<evidence type="ECO:0000256" key="14">
    <source>
        <dbReference type="PIRNR" id="PIRNR000292"/>
    </source>
</evidence>
<feature type="domain" description="Cytochrome oxidase subunit II transmembrane region profile" evidence="18">
    <location>
        <begin position="18"/>
        <end position="115"/>
    </location>
</feature>
<evidence type="ECO:0000256" key="13">
    <source>
        <dbReference type="ARBA" id="ARBA00023288"/>
    </source>
</evidence>
<evidence type="ECO:0000259" key="18">
    <source>
        <dbReference type="PROSITE" id="PS50999"/>
    </source>
</evidence>
<reference evidence="19 20" key="1">
    <citation type="submission" date="2019-02" db="EMBL/GenBank/DDBJ databases">
        <title>Dyella amyloliquefaciens sp. nov., isolated from forest soil.</title>
        <authorList>
            <person name="Gao Z.-H."/>
            <person name="Qiu L.-H."/>
        </authorList>
    </citation>
    <scope>NUCLEOTIDE SEQUENCE [LARGE SCALE GENOMIC DNA]</scope>
    <source>
        <strain evidence="19 20">KACC 12747</strain>
    </source>
</reference>
<dbReference type="GO" id="GO:0009486">
    <property type="term" value="F:cytochrome bo3 ubiquinol oxidase activity"/>
    <property type="evidence" value="ECO:0007669"/>
    <property type="project" value="InterPro"/>
</dbReference>
<dbReference type="GO" id="GO:0042773">
    <property type="term" value="P:ATP synthesis coupled electron transport"/>
    <property type="evidence" value="ECO:0007669"/>
    <property type="project" value="TreeGrafter"/>
</dbReference>
<name>A0A4R0YU93_9GAMM</name>
<feature type="transmembrane region" description="Helical" evidence="16">
    <location>
        <begin position="84"/>
        <end position="105"/>
    </location>
</feature>
<evidence type="ECO:0000256" key="12">
    <source>
        <dbReference type="ARBA" id="ARBA00023139"/>
    </source>
</evidence>
<evidence type="ECO:0000256" key="15">
    <source>
        <dbReference type="SAM" id="MobiDB-lite"/>
    </source>
</evidence>
<dbReference type="Pfam" id="PF06481">
    <property type="entry name" value="COX_ARM"/>
    <property type="match status" value="1"/>
</dbReference>
<keyword evidence="8 14" id="KW-0249">Electron transport</keyword>
<dbReference type="InterPro" id="IPR036257">
    <property type="entry name" value="Cyt_c_oxidase_su2_TM_sf"/>
</dbReference>
<dbReference type="GO" id="GO:0004129">
    <property type="term" value="F:cytochrome-c oxidase activity"/>
    <property type="evidence" value="ECO:0007669"/>
    <property type="project" value="UniProtKB-UniRule"/>
</dbReference>
<dbReference type="GO" id="GO:0005507">
    <property type="term" value="F:copper ion binding"/>
    <property type="evidence" value="ECO:0007669"/>
    <property type="project" value="InterPro"/>
</dbReference>
<dbReference type="PROSITE" id="PS51257">
    <property type="entry name" value="PROKAR_LIPOPROTEIN"/>
    <property type="match status" value="1"/>
</dbReference>
<feature type="transmembrane region" description="Helical" evidence="16">
    <location>
        <begin position="40"/>
        <end position="64"/>
    </location>
</feature>
<keyword evidence="11 14" id="KW-0472">Membrane</keyword>
<dbReference type="AlphaFoldDB" id="A0A4R0YU93"/>
<dbReference type="PANTHER" id="PTHR22888">
    <property type="entry name" value="CYTOCHROME C OXIDASE, SUBUNIT II"/>
    <property type="match status" value="1"/>
</dbReference>
<comment type="subcellular location">
    <subcellularLocation>
        <location evidence="1">Cell membrane</location>
        <topology evidence="1">Multi-pass membrane protein</topology>
    </subcellularLocation>
</comment>
<dbReference type="GO" id="GO:0005886">
    <property type="term" value="C:plasma membrane"/>
    <property type="evidence" value="ECO:0007669"/>
    <property type="project" value="UniProtKB-SubCell"/>
</dbReference>
<dbReference type="InterPro" id="IPR006333">
    <property type="entry name" value="Cyt_o_ubiquinol_oxidase_su2"/>
</dbReference>
<dbReference type="InterPro" id="IPR034227">
    <property type="entry name" value="CuRO_UO_II"/>
</dbReference>
<dbReference type="EMBL" id="SJTG01000002">
    <property type="protein sequence ID" value="TCI10483.1"/>
    <property type="molecule type" value="Genomic_DNA"/>
</dbReference>
<feature type="compositionally biased region" description="Polar residues" evidence="15">
    <location>
        <begin position="298"/>
        <end position="307"/>
    </location>
</feature>
<proteinExistence type="inferred from homology"/>
<organism evidence="19 20">
    <name type="scientific">Dyella soli</name>
    <dbReference type="NCBI Taxonomy" id="522319"/>
    <lineage>
        <taxon>Bacteria</taxon>
        <taxon>Pseudomonadati</taxon>
        <taxon>Pseudomonadota</taxon>
        <taxon>Gammaproteobacteria</taxon>
        <taxon>Lysobacterales</taxon>
        <taxon>Rhodanobacteraceae</taxon>
        <taxon>Dyella</taxon>
    </lineage>
</organism>
<dbReference type="SUPFAM" id="SSF81464">
    <property type="entry name" value="Cytochrome c oxidase subunit II-like, transmembrane region"/>
    <property type="match status" value="1"/>
</dbReference>
<dbReference type="Gene3D" id="1.10.287.90">
    <property type="match status" value="1"/>
</dbReference>
<evidence type="ECO:0000313" key="19">
    <source>
        <dbReference type="EMBL" id="TCI10483.1"/>
    </source>
</evidence>
<dbReference type="InterPro" id="IPR045187">
    <property type="entry name" value="CcO_II"/>
</dbReference>
<accession>A0A4R0YU93</accession>
<evidence type="ECO:0000256" key="2">
    <source>
        <dbReference type="ARBA" id="ARBA00007866"/>
    </source>
</evidence>